<evidence type="ECO:0000313" key="1">
    <source>
        <dbReference type="EMBL" id="AHG00806.1"/>
    </source>
</evidence>
<dbReference type="EMBL" id="CP007055">
    <property type="protein sequence ID" value="AHG00806.1"/>
    <property type="molecule type" value="Genomic_DNA"/>
</dbReference>
<dbReference type="AlphaFoldDB" id="W0JQ23"/>
<keyword evidence="2" id="KW-1185">Reference proteome</keyword>
<accession>W0JQ23</accession>
<dbReference type="KEGG" id="hlr:HALLA_08495"/>
<name>W0JQ23_9EURY</name>
<sequence length="40" mass="4211">MELGDRVSNARKTSGASLPLFSTRLSGSDGVTAIPFDRLS</sequence>
<dbReference type="Proteomes" id="UP000019024">
    <property type="component" value="Chromosome"/>
</dbReference>
<proteinExistence type="predicted"/>
<organism evidence="1 2">
    <name type="scientific">Halostagnicola larsenii XH-48</name>
    <dbReference type="NCBI Taxonomy" id="797299"/>
    <lineage>
        <taxon>Archaea</taxon>
        <taxon>Methanobacteriati</taxon>
        <taxon>Methanobacteriota</taxon>
        <taxon>Stenosarchaea group</taxon>
        <taxon>Halobacteria</taxon>
        <taxon>Halobacteriales</taxon>
        <taxon>Natrialbaceae</taxon>
        <taxon>Halostagnicola</taxon>
    </lineage>
</organism>
<evidence type="ECO:0000313" key="2">
    <source>
        <dbReference type="Proteomes" id="UP000019024"/>
    </source>
</evidence>
<dbReference type="HOGENOM" id="CLU_3282752_0_0_2"/>
<protein>
    <submittedName>
        <fullName evidence="1">Uncharacterized protein</fullName>
    </submittedName>
</protein>
<gene>
    <name evidence="1" type="ORF">HALLA_08495</name>
</gene>
<reference evidence="1 2" key="1">
    <citation type="submission" date="2014-01" db="EMBL/GenBank/DDBJ databases">
        <authorList>
            <consortium name="DOE Joint Genome Institute"/>
            <person name="Anderson I."/>
            <person name="Huntemann M."/>
            <person name="Han J."/>
            <person name="Chen A."/>
            <person name="Kyrpides N."/>
            <person name="Mavromatis K."/>
            <person name="Markowitz V."/>
            <person name="Palaniappan K."/>
            <person name="Ivanova N."/>
            <person name="Schaumberg A."/>
            <person name="Pati A."/>
            <person name="Liolios K."/>
            <person name="Nordberg H.P."/>
            <person name="Cantor M.N."/>
            <person name="Hua S.X."/>
            <person name="Woyke T."/>
        </authorList>
    </citation>
    <scope>NUCLEOTIDE SEQUENCE [LARGE SCALE GENOMIC DNA]</scope>
    <source>
        <strain evidence="1 2">XH-48</strain>
    </source>
</reference>